<name>A0ABP0JT29_9DINO</name>
<accession>A0ABP0JT29</accession>
<gene>
    <name evidence="8" type="ORF">SCF082_LOCUS13686</name>
</gene>
<dbReference type="Gene3D" id="3.40.720.10">
    <property type="entry name" value="Alkaline Phosphatase, subunit A"/>
    <property type="match status" value="1"/>
</dbReference>
<dbReference type="Proteomes" id="UP001642464">
    <property type="component" value="Unassembled WGS sequence"/>
</dbReference>
<evidence type="ECO:0000313" key="9">
    <source>
        <dbReference type="Proteomes" id="UP001642464"/>
    </source>
</evidence>
<keyword evidence="1" id="KW-0808">Transferase</keyword>
<dbReference type="SUPFAM" id="SSF53448">
    <property type="entry name" value="Nucleotide-diphospho-sugar transferases"/>
    <property type="match status" value="1"/>
</dbReference>
<proteinExistence type="predicted"/>
<keyword evidence="3" id="KW-0479">Metal-binding</keyword>
<evidence type="ECO:0000256" key="1">
    <source>
        <dbReference type="ARBA" id="ARBA00022679"/>
    </source>
</evidence>
<keyword evidence="2" id="KW-0548">Nucleotidyltransferase</keyword>
<dbReference type="Gene3D" id="3.90.550.10">
    <property type="entry name" value="Spore Coat Polysaccharide Biosynthesis Protein SpsA, Chain A"/>
    <property type="match status" value="1"/>
</dbReference>
<evidence type="ECO:0000256" key="3">
    <source>
        <dbReference type="ARBA" id="ARBA00022723"/>
    </source>
</evidence>
<evidence type="ECO:0000256" key="4">
    <source>
        <dbReference type="ARBA" id="ARBA00022837"/>
    </source>
</evidence>
<dbReference type="InterPro" id="IPR017850">
    <property type="entry name" value="Alkaline_phosphatase_core_sf"/>
</dbReference>
<organism evidence="8 9">
    <name type="scientific">Durusdinium trenchii</name>
    <dbReference type="NCBI Taxonomy" id="1381693"/>
    <lineage>
        <taxon>Eukaryota</taxon>
        <taxon>Sar</taxon>
        <taxon>Alveolata</taxon>
        <taxon>Dinophyceae</taxon>
        <taxon>Suessiales</taxon>
        <taxon>Symbiodiniaceae</taxon>
        <taxon>Durusdinium</taxon>
    </lineage>
</organism>
<dbReference type="Pfam" id="PF01704">
    <property type="entry name" value="UDPGP"/>
    <property type="match status" value="1"/>
</dbReference>
<dbReference type="Gene3D" id="2.160.10.30">
    <property type="match status" value="1"/>
</dbReference>
<evidence type="ECO:0000256" key="6">
    <source>
        <dbReference type="SAM" id="SignalP"/>
    </source>
</evidence>
<dbReference type="PANTHER" id="PTHR10342">
    <property type="entry name" value="ARYLSULFATASE"/>
    <property type="match status" value="1"/>
</dbReference>
<dbReference type="InterPro" id="IPR029044">
    <property type="entry name" value="Nucleotide-diphossugar_trans"/>
</dbReference>
<feature type="signal peptide" evidence="6">
    <location>
        <begin position="1"/>
        <end position="19"/>
    </location>
</feature>
<dbReference type="InterPro" id="IPR047115">
    <property type="entry name" value="ARSB"/>
</dbReference>
<dbReference type="InterPro" id="IPR002618">
    <property type="entry name" value="UDPGP_fam"/>
</dbReference>
<keyword evidence="6" id="KW-0732">Signal</keyword>
<evidence type="ECO:0000256" key="2">
    <source>
        <dbReference type="ARBA" id="ARBA00022695"/>
    </source>
</evidence>
<feature type="chain" id="PRO_5045351694" evidence="6">
    <location>
        <begin position="20"/>
        <end position="1513"/>
    </location>
</feature>
<dbReference type="SUPFAM" id="SSF53649">
    <property type="entry name" value="Alkaline phosphatase-like"/>
    <property type="match status" value="1"/>
</dbReference>
<dbReference type="EMBL" id="CAXAMM010008513">
    <property type="protein sequence ID" value="CAK9017552.1"/>
    <property type="molecule type" value="Genomic_DNA"/>
</dbReference>
<keyword evidence="4" id="KW-0106">Calcium</keyword>
<dbReference type="CDD" id="cd16029">
    <property type="entry name" value="4-S"/>
    <property type="match status" value="1"/>
</dbReference>
<protein>
    <submittedName>
        <fullName evidence="8">UDP-sugar pyrophosphorylase (UDP-galactose/glucose pyrophosphorylase) (UGGPase)</fullName>
    </submittedName>
</protein>
<evidence type="ECO:0000256" key="5">
    <source>
        <dbReference type="ARBA" id="ARBA00023180"/>
    </source>
</evidence>
<dbReference type="Gene3D" id="3.30.1120.10">
    <property type="match status" value="1"/>
</dbReference>
<comment type="caution">
    <text evidence="8">The sequence shown here is derived from an EMBL/GenBank/DDBJ whole genome shotgun (WGS) entry which is preliminary data.</text>
</comment>
<dbReference type="PANTHER" id="PTHR10342:SF274">
    <property type="entry name" value="ARYLSULFATASE B"/>
    <property type="match status" value="1"/>
</dbReference>
<feature type="domain" description="Sulfatase N-terminal" evidence="7">
    <location>
        <begin position="21"/>
        <end position="382"/>
    </location>
</feature>
<evidence type="ECO:0000313" key="8">
    <source>
        <dbReference type="EMBL" id="CAK9017552.1"/>
    </source>
</evidence>
<evidence type="ECO:0000259" key="7">
    <source>
        <dbReference type="Pfam" id="PF00884"/>
    </source>
</evidence>
<keyword evidence="5" id="KW-0325">Glycoprotein</keyword>
<dbReference type="InterPro" id="IPR000917">
    <property type="entry name" value="Sulfatase_N"/>
</dbReference>
<reference evidence="8 9" key="1">
    <citation type="submission" date="2024-02" db="EMBL/GenBank/DDBJ databases">
        <authorList>
            <person name="Chen Y."/>
            <person name="Shah S."/>
            <person name="Dougan E. K."/>
            <person name="Thang M."/>
            <person name="Chan C."/>
        </authorList>
    </citation>
    <scope>NUCLEOTIDE SEQUENCE [LARGE SCALE GENOMIC DNA]</scope>
</reference>
<sequence length="1513" mass="168816">MGIHVILSLGLCQALVAFAKPHILFVLVDDLGWANVGFNLEEKNPEVVTPTLDHLAASGIHLKRHYVHKMCTPSRTSVQSGRLPVHVNTGLGDVCDDNTGIPYNMTGLAEKMKMAGYKTHFAGKWDAGMATPAHTPHGRGYDTSLNYFSHKNDFYSQANMQTCCEQDQSLIDFWRTDHGAADVNGTGYSEFLYQKEWHLRVKSKPEPYPGVIEQHDPVDPLFLFYAPHVAHCPLQVPQEYYEKFDFMADDEGLCSQQTVKEEHPIDPAHLELKYQCRRQHAAMIMIMDEVVGNITKALQHKNMWKDTLMIFSSDNGGPVRLAENAANNWPLRGGKYSNFEGGVRVPAFVSGGFVPANLRGSSNSGIIHIADWYATLCHLAGVDPQDQRAAAGALPPIDSLNMWPFLVESKASPREVIPLGENALIWGRWKLLTSSEAPSFWQGPRFPNSTSREVTEAACHDGCLFDLEDDPTEQKNLYQQESQIVARLLARLKLERASFFENRDSFPKTSCEGPEGQHCACWLARHRYGGFLGPYVLRPPDVDCDDREEWSTFRTAAQRHAQLGWPSQNAELEAMSRALVRKWRWVVCKEDCQTTSHLSWFFVEDWGARCVESVNFDRYLVTHYFRNRGLVYTQRLPSDYCHFGFITALVVMAHFEFPNSVAQAGRLLFLAFVLLGDFFVFDWLYSSSWPVDSLLIMLNVYMVTQGLTTGRPLELLRESAWRPGVDGPAFLRQHSRWSGTSEEWKPRRPAAGSTLRIWQIDSHTALAGEAKTMLTRFGETIGAEASFQGNSFGGNVCQNYGLCPSAEEKEILQGLLDQYYKHKQAFASVAKSFENVMGPRLSREADVLMCGQPLYWCRFLLGLQKPVFFYVGLPVMWDAREEDWEDWAADFAEILLSERHTVIAMSVLTARIIHWQFGTRIPVVRFLGLHTRALYASPKTCGSNTETCAQRLRAGEPLRHQRDIFLLTIFRKLIGAADCSGLKGYLERARRLLKDAQEGVNPFSGLTPHVPQGANLSGANGPGSAAFAESERLGMKELAKCAFCLVAGGLGERLGFPGIKIGIMSDSITGMTFLEVYISYIQACQQYARKETGKADLLLPFAIMTSGDTHQQTVELMMQNDYFGMSPSQVHIVRQEKVPALLDVDARIAAHDGFIETKPHGHGDVHGILHQHGLSTRWAEEGREWLFIFQDTNPLSFRILCATLGVSAKEGYVMNSVAIPRIPGENIGGICRLVDEKGHSLTLNVEYNQLDPLLKETPTGGDVPDESGFSPFPGNINVLLFNLPAYARCLQQTGGVVPEFVNPKWANSEKTKLKSSTRLESMMQDFPRLCQPGDKVGMTQLDRWIAKTTVKNNLEDARKKVPPECALTAEADIYACNAKLLTLAGDVVIEEPEEVSFLGINAKLGAQIIIKPSFAICLEQLKSKIRGTIRISKKSTLILEGDVSVDGLQLKGALSLRGTGSFAGRSIENKGVVLVPIPTDELPKYPPSLQIRGYKKETFEQEDVSLTSRSGGY</sequence>
<dbReference type="Pfam" id="PF00884">
    <property type="entry name" value="Sulfatase"/>
    <property type="match status" value="1"/>
</dbReference>
<keyword evidence="9" id="KW-1185">Reference proteome</keyword>